<dbReference type="EMBL" id="JAIWYP010000008">
    <property type="protein sequence ID" value="KAH3788094.1"/>
    <property type="molecule type" value="Genomic_DNA"/>
</dbReference>
<keyword evidence="2" id="KW-1185">Reference proteome</keyword>
<reference evidence="1" key="2">
    <citation type="submission" date="2020-11" db="EMBL/GenBank/DDBJ databases">
        <authorList>
            <person name="McCartney M.A."/>
            <person name="Auch B."/>
            <person name="Kono T."/>
            <person name="Mallez S."/>
            <person name="Becker A."/>
            <person name="Gohl D.M."/>
            <person name="Silverstein K.A.T."/>
            <person name="Koren S."/>
            <person name="Bechman K.B."/>
            <person name="Herman A."/>
            <person name="Abrahante J.E."/>
            <person name="Garbe J."/>
        </authorList>
    </citation>
    <scope>NUCLEOTIDE SEQUENCE</scope>
    <source>
        <strain evidence="1">Duluth1</strain>
        <tissue evidence="1">Whole animal</tissue>
    </source>
</reference>
<comment type="caution">
    <text evidence="1">The sequence shown here is derived from an EMBL/GenBank/DDBJ whole genome shotgun (WGS) entry which is preliminary data.</text>
</comment>
<accession>A0A9D4EWG0</accession>
<dbReference type="Proteomes" id="UP000828390">
    <property type="component" value="Unassembled WGS sequence"/>
</dbReference>
<proteinExistence type="predicted"/>
<name>A0A9D4EWG0_DREPO</name>
<feature type="non-terminal residue" evidence="1">
    <location>
        <position position="1"/>
    </location>
</feature>
<organism evidence="1 2">
    <name type="scientific">Dreissena polymorpha</name>
    <name type="common">Zebra mussel</name>
    <name type="synonym">Mytilus polymorpha</name>
    <dbReference type="NCBI Taxonomy" id="45954"/>
    <lineage>
        <taxon>Eukaryota</taxon>
        <taxon>Metazoa</taxon>
        <taxon>Spiralia</taxon>
        <taxon>Lophotrochozoa</taxon>
        <taxon>Mollusca</taxon>
        <taxon>Bivalvia</taxon>
        <taxon>Autobranchia</taxon>
        <taxon>Heteroconchia</taxon>
        <taxon>Euheterodonta</taxon>
        <taxon>Imparidentia</taxon>
        <taxon>Neoheterodontei</taxon>
        <taxon>Myida</taxon>
        <taxon>Dreissenoidea</taxon>
        <taxon>Dreissenidae</taxon>
        <taxon>Dreissena</taxon>
    </lineage>
</organism>
<dbReference type="AlphaFoldDB" id="A0A9D4EWG0"/>
<sequence length="55" mass="6256">NLCELLMGQVTYESNSCLQMIDAHGIDVFEKLKEHAILKPTTDAKRIINTREINP</sequence>
<protein>
    <submittedName>
        <fullName evidence="1">Uncharacterized protein</fullName>
    </submittedName>
</protein>
<evidence type="ECO:0000313" key="2">
    <source>
        <dbReference type="Proteomes" id="UP000828390"/>
    </source>
</evidence>
<gene>
    <name evidence="1" type="ORF">DPMN_166224</name>
</gene>
<reference evidence="1" key="1">
    <citation type="journal article" date="2019" name="bioRxiv">
        <title>The Genome of the Zebra Mussel, Dreissena polymorpha: A Resource for Invasive Species Research.</title>
        <authorList>
            <person name="McCartney M.A."/>
            <person name="Auch B."/>
            <person name="Kono T."/>
            <person name="Mallez S."/>
            <person name="Zhang Y."/>
            <person name="Obille A."/>
            <person name="Becker A."/>
            <person name="Abrahante J.E."/>
            <person name="Garbe J."/>
            <person name="Badalamenti J.P."/>
            <person name="Herman A."/>
            <person name="Mangelson H."/>
            <person name="Liachko I."/>
            <person name="Sullivan S."/>
            <person name="Sone E.D."/>
            <person name="Koren S."/>
            <person name="Silverstein K.A.T."/>
            <person name="Beckman K.B."/>
            <person name="Gohl D.M."/>
        </authorList>
    </citation>
    <scope>NUCLEOTIDE SEQUENCE</scope>
    <source>
        <strain evidence="1">Duluth1</strain>
        <tissue evidence="1">Whole animal</tissue>
    </source>
</reference>
<evidence type="ECO:0000313" key="1">
    <source>
        <dbReference type="EMBL" id="KAH3788094.1"/>
    </source>
</evidence>